<accession>A0A1H3HJ32</accession>
<evidence type="ECO:0000256" key="2">
    <source>
        <dbReference type="SAM" id="Coils"/>
    </source>
</evidence>
<organism evidence="3 4">
    <name type="scientific">Nitrosomonas halophila</name>
    <dbReference type="NCBI Taxonomy" id="44576"/>
    <lineage>
        <taxon>Bacteria</taxon>
        <taxon>Pseudomonadati</taxon>
        <taxon>Pseudomonadota</taxon>
        <taxon>Betaproteobacteria</taxon>
        <taxon>Nitrosomonadales</taxon>
        <taxon>Nitrosomonadaceae</taxon>
        <taxon>Nitrosomonas</taxon>
    </lineage>
</organism>
<gene>
    <name evidence="3" type="ORF">SAMN05421881_10202</name>
</gene>
<keyword evidence="4" id="KW-1185">Reference proteome</keyword>
<evidence type="ECO:0000256" key="1">
    <source>
        <dbReference type="ARBA" id="ARBA00007189"/>
    </source>
</evidence>
<dbReference type="RefSeq" id="WP_090413481.1">
    <property type="nucleotide sequence ID" value="NZ_FNOY01000020.1"/>
</dbReference>
<sequence>MNSPVIEKQPSFDTWPQARKLPETITVEITPSPIKRTKIWDLNRTFHCPIIGICISTPELERFAQRFHFDAPISHTHALHVEAVCRAASRNRFSEAIHKYLDKQYQGYIKQFESAKSDDEVLLLWQHYFSQGKIAGPLWAALTHKRIGDASQARIHDCIHMHMHQAVIDLASAQARLLESEQMLLETTGTLEKYKQQHATRESRLRTQLNQALAEIKRLQACQQEAEMLRQRLEKLESCQAMHAMGQRLMRLTTENEQLRIKAEGAKQLDQAYKRAKQDLFAIQHQCDNLRKERDALEQLLLTQHADHGNDADGSKASATDDTGSCPCILCVGGKITLLPKYRALARQMGLELAHHDGGQEDALSRLPEMIYSAHAVICPTDCVSHAAYYQVKRLCRLSHIPCLLFKGMGVSSFATALTRITTGNTTIHGTAM</sequence>
<evidence type="ECO:0000313" key="3">
    <source>
        <dbReference type="EMBL" id="SDY14669.1"/>
    </source>
</evidence>
<keyword evidence="2" id="KW-0175">Coiled coil</keyword>
<feature type="coiled-coil region" evidence="2">
    <location>
        <begin position="209"/>
        <end position="300"/>
    </location>
</feature>
<name>A0A1H3HJ32_9PROT</name>
<dbReference type="AlphaFoldDB" id="A0A1H3HJ32"/>
<comment type="similarity">
    <text evidence="1">Belongs to the UPF0751 family.</text>
</comment>
<dbReference type="STRING" id="44576.SAMN05421881_10202"/>
<evidence type="ECO:0000313" key="4">
    <source>
        <dbReference type="Proteomes" id="UP000198640"/>
    </source>
</evidence>
<dbReference type="Proteomes" id="UP000198640">
    <property type="component" value="Unassembled WGS sequence"/>
</dbReference>
<protein>
    <recommendedName>
        <fullName evidence="5">DUF2325 domain-containing protein</fullName>
    </recommendedName>
</protein>
<proteinExistence type="inferred from homology"/>
<dbReference type="Pfam" id="PF10087">
    <property type="entry name" value="DUF2325"/>
    <property type="match status" value="1"/>
</dbReference>
<reference evidence="3 4" key="1">
    <citation type="submission" date="2016-10" db="EMBL/GenBank/DDBJ databases">
        <authorList>
            <person name="de Groot N.N."/>
        </authorList>
    </citation>
    <scope>NUCLEOTIDE SEQUENCE [LARGE SCALE GENOMIC DNA]</scope>
    <source>
        <strain evidence="3 4">Nm1</strain>
    </source>
</reference>
<dbReference type="InterPro" id="IPR016772">
    <property type="entry name" value="UCP020408"/>
</dbReference>
<evidence type="ECO:0008006" key="5">
    <source>
        <dbReference type="Google" id="ProtNLM"/>
    </source>
</evidence>
<dbReference type="EMBL" id="FNOY01000020">
    <property type="protein sequence ID" value="SDY14669.1"/>
    <property type="molecule type" value="Genomic_DNA"/>
</dbReference>
<dbReference type="OrthoDB" id="5296275at2"/>